<evidence type="ECO:0000313" key="3">
    <source>
        <dbReference type="Proteomes" id="UP000316614"/>
    </source>
</evidence>
<evidence type="ECO:0000313" key="2">
    <source>
        <dbReference type="EMBL" id="QDH79066.1"/>
    </source>
</evidence>
<keyword evidence="3" id="KW-1185">Reference proteome</keyword>
<dbReference type="InterPro" id="IPR021109">
    <property type="entry name" value="Peptidase_aspartic_dom_sf"/>
</dbReference>
<dbReference type="Proteomes" id="UP000316614">
    <property type="component" value="Chromosome"/>
</dbReference>
<dbReference type="GO" id="GO:0008233">
    <property type="term" value="F:peptidase activity"/>
    <property type="evidence" value="ECO:0007669"/>
    <property type="project" value="UniProtKB-KW"/>
</dbReference>
<dbReference type="KEGG" id="echi:FKX85_08445"/>
<dbReference type="EMBL" id="CP041253">
    <property type="protein sequence ID" value="QDH79066.1"/>
    <property type="molecule type" value="Genomic_DNA"/>
</dbReference>
<dbReference type="OrthoDB" id="9782977at2"/>
<protein>
    <submittedName>
        <fullName evidence="2">ATP-dependent zinc protease</fullName>
    </submittedName>
</protein>
<gene>
    <name evidence="2" type="ORF">FKX85_08445</name>
</gene>
<keyword evidence="2" id="KW-0645">Protease</keyword>
<dbReference type="GO" id="GO:0006508">
    <property type="term" value="P:proteolysis"/>
    <property type="evidence" value="ECO:0007669"/>
    <property type="project" value="UniProtKB-KW"/>
</dbReference>
<dbReference type="RefSeq" id="WP_141614317.1">
    <property type="nucleotide sequence ID" value="NZ_CP041253.1"/>
</dbReference>
<proteinExistence type="predicted"/>
<dbReference type="AlphaFoldDB" id="A0A514CGW2"/>
<name>A0A514CGW2_9BACT</name>
<organism evidence="2 3">
    <name type="scientific">Echinicola soli</name>
    <dbReference type="NCBI Taxonomy" id="2591634"/>
    <lineage>
        <taxon>Bacteria</taxon>
        <taxon>Pseudomonadati</taxon>
        <taxon>Bacteroidota</taxon>
        <taxon>Cytophagia</taxon>
        <taxon>Cytophagales</taxon>
        <taxon>Cyclobacteriaceae</taxon>
        <taxon>Echinicola</taxon>
    </lineage>
</organism>
<keyword evidence="2" id="KW-0378">Hydrolase</keyword>
<dbReference type="Pfam" id="PF05618">
    <property type="entry name" value="Zn_protease"/>
    <property type="match status" value="1"/>
</dbReference>
<accession>A0A514CGW2</accession>
<sequence>MKKHVIGRREKISLPDWGLVMISAKVDTGAYTNSIHCEWVEEKEVEGARVLEFKVLSPKHRLYTGKVIRTKRYTQKKVKNSFGNAELRYKVTTKVLMFDEVSDVEFTLSDRSKMRNALLLGRKMLRGRFIVDVDQTNLSKKYKVAK</sequence>
<dbReference type="SUPFAM" id="SSF50630">
    <property type="entry name" value="Acid proteases"/>
    <property type="match status" value="1"/>
</dbReference>
<feature type="domain" description="Retropepsin-like aspartic endopeptidase" evidence="1">
    <location>
        <begin position="5"/>
        <end position="140"/>
    </location>
</feature>
<dbReference type="Gene3D" id="2.40.70.10">
    <property type="entry name" value="Acid Proteases"/>
    <property type="match status" value="1"/>
</dbReference>
<dbReference type="PANTHER" id="PTHR38037">
    <property type="entry name" value="ZN_PROTEASE DOMAIN-CONTAINING PROTEIN"/>
    <property type="match status" value="1"/>
</dbReference>
<dbReference type="PANTHER" id="PTHR38037:SF2">
    <property type="entry name" value="ATP-DEPENDENT ZINC PROTEASE DOMAIN-CONTAINING PROTEIN-RELATED"/>
    <property type="match status" value="1"/>
</dbReference>
<reference evidence="2 3" key="1">
    <citation type="submission" date="2019-06" db="EMBL/GenBank/DDBJ databases">
        <title>Echinicola alkalisoli sp. nov. isolated from saline soil.</title>
        <authorList>
            <person name="Sun J.-Q."/>
            <person name="Xu L."/>
        </authorList>
    </citation>
    <scope>NUCLEOTIDE SEQUENCE [LARGE SCALE GENOMIC DNA]</scope>
    <source>
        <strain evidence="2 3">LN3S3</strain>
    </source>
</reference>
<dbReference type="InterPro" id="IPR008503">
    <property type="entry name" value="Asp_endopeptidase"/>
</dbReference>
<evidence type="ECO:0000259" key="1">
    <source>
        <dbReference type="Pfam" id="PF05618"/>
    </source>
</evidence>